<dbReference type="InterPro" id="IPR005769">
    <property type="entry name" value="PhnE/PtxC"/>
</dbReference>
<keyword evidence="6 7" id="KW-0472">Membrane</keyword>
<feature type="transmembrane region" description="Helical" evidence="7">
    <location>
        <begin position="243"/>
        <end position="262"/>
    </location>
</feature>
<feature type="transmembrane region" description="Helical" evidence="7">
    <location>
        <begin position="80"/>
        <end position="102"/>
    </location>
</feature>
<feature type="transmembrane region" description="Helical" evidence="7">
    <location>
        <begin position="209"/>
        <end position="231"/>
    </location>
</feature>
<dbReference type="PANTHER" id="PTHR30043">
    <property type="entry name" value="PHOSPHONATES TRANSPORT SYSTEM PERMEASE PROTEIN"/>
    <property type="match status" value="1"/>
</dbReference>
<evidence type="ECO:0000259" key="8">
    <source>
        <dbReference type="PROSITE" id="PS50928"/>
    </source>
</evidence>
<evidence type="ECO:0000256" key="4">
    <source>
        <dbReference type="ARBA" id="ARBA00022692"/>
    </source>
</evidence>
<evidence type="ECO:0000256" key="2">
    <source>
        <dbReference type="ARBA" id="ARBA00004196"/>
    </source>
</evidence>
<dbReference type="Pfam" id="PF00528">
    <property type="entry name" value="BPD_transp_1"/>
    <property type="match status" value="1"/>
</dbReference>
<feature type="domain" description="ABC transmembrane type-1" evidence="8">
    <location>
        <begin position="76"/>
        <end position="259"/>
    </location>
</feature>
<feature type="transmembrane region" description="Helical" evidence="7">
    <location>
        <begin position="20"/>
        <end position="39"/>
    </location>
</feature>
<keyword evidence="4 7" id="KW-0812">Transmembrane</keyword>
<reference evidence="10" key="1">
    <citation type="journal article" date="2019" name="Int. J. Syst. Evol. Microbiol.">
        <title>The Global Catalogue of Microorganisms (GCM) 10K type strain sequencing project: providing services to taxonomists for standard genome sequencing and annotation.</title>
        <authorList>
            <consortium name="The Broad Institute Genomics Platform"/>
            <consortium name="The Broad Institute Genome Sequencing Center for Infectious Disease"/>
            <person name="Wu L."/>
            <person name="Ma J."/>
        </authorList>
    </citation>
    <scope>NUCLEOTIDE SEQUENCE [LARGE SCALE GENOMIC DNA]</scope>
    <source>
        <strain evidence="10">CCM 8911</strain>
    </source>
</reference>
<dbReference type="InterPro" id="IPR035906">
    <property type="entry name" value="MetI-like_sf"/>
</dbReference>
<evidence type="ECO:0000256" key="5">
    <source>
        <dbReference type="ARBA" id="ARBA00022989"/>
    </source>
</evidence>
<evidence type="ECO:0000313" key="9">
    <source>
        <dbReference type="EMBL" id="MFD1394139.1"/>
    </source>
</evidence>
<dbReference type="NCBIfam" id="TIGR01097">
    <property type="entry name" value="PhnE"/>
    <property type="match status" value="1"/>
</dbReference>
<evidence type="ECO:0000256" key="6">
    <source>
        <dbReference type="ARBA" id="ARBA00023136"/>
    </source>
</evidence>
<keyword evidence="3 7" id="KW-0813">Transport</keyword>
<organism evidence="9 10">
    <name type="scientific">Lacticaseibacillus jixianensis</name>
    <dbReference type="NCBI Taxonomy" id="2486012"/>
    <lineage>
        <taxon>Bacteria</taxon>
        <taxon>Bacillati</taxon>
        <taxon>Bacillota</taxon>
        <taxon>Bacilli</taxon>
        <taxon>Lactobacillales</taxon>
        <taxon>Lactobacillaceae</taxon>
        <taxon>Lacticaseibacillus</taxon>
    </lineage>
</organism>
<evidence type="ECO:0000256" key="7">
    <source>
        <dbReference type="RuleBase" id="RU363032"/>
    </source>
</evidence>
<dbReference type="RefSeq" id="WP_125585195.1">
    <property type="nucleotide sequence ID" value="NZ_JBHTMO010000040.1"/>
</dbReference>
<dbReference type="PROSITE" id="PS50928">
    <property type="entry name" value="ABC_TM1"/>
    <property type="match status" value="1"/>
</dbReference>
<keyword evidence="10" id="KW-1185">Reference proteome</keyword>
<comment type="similarity">
    <text evidence="7">Belongs to the binding-protein-dependent transport system permease family.</text>
</comment>
<dbReference type="Proteomes" id="UP001597249">
    <property type="component" value="Unassembled WGS sequence"/>
</dbReference>
<evidence type="ECO:0000256" key="3">
    <source>
        <dbReference type="ARBA" id="ARBA00022448"/>
    </source>
</evidence>
<dbReference type="EMBL" id="JBHTMO010000040">
    <property type="protein sequence ID" value="MFD1394139.1"/>
    <property type="molecule type" value="Genomic_DNA"/>
</dbReference>
<sequence length="267" mass="28833">MTNSTMLPKAPLTHRYRNLFFTAAVLVIIGWSFTGMPSFDIKQNAWLVTKSIVNGLVHPDFSYVWTGDGEDLTSTLLQTLGIAFLGTFISAIISLPFAFWAANTKNKFWLTTRSGKFLLTAIRTFPEIVLALMFIKAVGPGSFAGVLAVGFHSVGMLAKLFSEAIENMDGGAGEAVTAAGGSRLEVTLIASLPQLMPEFVSNTLYRFELAIRSASILGMVGAGGVGTPLIFAIQTRSWSRVGIILYGIIILVTLTDFISGSLRKRLI</sequence>
<proteinExistence type="inferred from homology"/>
<protein>
    <submittedName>
        <fullName evidence="9">Phosphonate ABC transporter, permease protein PhnE</fullName>
    </submittedName>
</protein>
<comment type="subcellular location">
    <subcellularLocation>
        <location evidence="2">Cell envelope</location>
    </subcellularLocation>
    <subcellularLocation>
        <location evidence="7">Cell membrane</location>
        <topology evidence="7">Multi-pass membrane protein</topology>
    </subcellularLocation>
    <subcellularLocation>
        <location evidence="1">Membrane</location>
        <topology evidence="1">Multi-pass membrane protein</topology>
    </subcellularLocation>
</comment>
<name>A0ABW4BAX0_9LACO</name>
<evidence type="ECO:0000256" key="1">
    <source>
        <dbReference type="ARBA" id="ARBA00004141"/>
    </source>
</evidence>
<dbReference type="InterPro" id="IPR000515">
    <property type="entry name" value="MetI-like"/>
</dbReference>
<accession>A0ABW4BAX0</accession>
<dbReference type="CDD" id="cd06261">
    <property type="entry name" value="TM_PBP2"/>
    <property type="match status" value="1"/>
</dbReference>
<evidence type="ECO:0000313" key="10">
    <source>
        <dbReference type="Proteomes" id="UP001597249"/>
    </source>
</evidence>
<gene>
    <name evidence="9" type="primary">phnE</name>
    <name evidence="9" type="ORF">ACFQ3L_11225</name>
</gene>
<dbReference type="SUPFAM" id="SSF161098">
    <property type="entry name" value="MetI-like"/>
    <property type="match status" value="1"/>
</dbReference>
<keyword evidence="5 7" id="KW-1133">Transmembrane helix</keyword>
<dbReference type="PANTHER" id="PTHR30043:SF8">
    <property type="entry name" value="ABC TRANSPORTER, PERMEASE PROTEIN CC0363, PUTATIVE-RELATED"/>
    <property type="match status" value="1"/>
</dbReference>
<dbReference type="Gene3D" id="1.10.3720.10">
    <property type="entry name" value="MetI-like"/>
    <property type="match status" value="1"/>
</dbReference>
<comment type="caution">
    <text evidence="9">The sequence shown here is derived from an EMBL/GenBank/DDBJ whole genome shotgun (WGS) entry which is preliminary data.</text>
</comment>